<dbReference type="Gene3D" id="3.40.50.300">
    <property type="entry name" value="P-loop containing nucleotide triphosphate hydrolases"/>
    <property type="match status" value="1"/>
</dbReference>
<dbReference type="Pfam" id="PF05729">
    <property type="entry name" value="NACHT"/>
    <property type="match status" value="1"/>
</dbReference>
<dbReference type="SMART" id="SM01288">
    <property type="entry name" value="FISNA"/>
    <property type="match status" value="1"/>
</dbReference>
<dbReference type="InterPro" id="IPR051261">
    <property type="entry name" value="NLR"/>
</dbReference>
<dbReference type="SUPFAM" id="SSF52540">
    <property type="entry name" value="P-loop containing nucleoside triphosphate hydrolases"/>
    <property type="match status" value="1"/>
</dbReference>
<keyword evidence="11" id="KW-1185">Reference proteome</keyword>
<sequence>MVTLKELLLETLEDLDKEDFKSFKWHLIVVEDGFSPIKRSLLEDKDRHDTVNVIVQKYNQQAVEVAEKILRKIDRNDLAQHLSRRSLEVKGDVVETTADQGASPIPPQASLLCPPTDSSQPIVEEIPVLEPHQQIIQYQRKIQSYLLNEFTCAQEGMTDKMDQQCLDDIFTEMFITAGGELHINEQHEVMQIEIKGRVAGTETPIEPSNIFISATGNHKPIRMVLTTGVAGIGKTFLVRKFVLDWAKRRTNQDVHLIFHFTFRKLNLLKGEKFRLAELIHTCIRETKDIPKQELDVIFTKLQASGNCDFNESEFKLLFVFDGLDESRLQLDFTCSEQLQTDFDVTQSTSVDGLLTALIEGRLLPSARVWITTRPAAANQIPRDFVDCMTVVRGFTDPQKVEYFRKRFPDEEQASRIICHIKASRSIFIMCHIPVFCWITATVLKGVLKTRTQAELPKTLTEMYTEFLVYQIKQTGDRCGTKKSIQYIHSLAKLAFRQLEKGNLIFYEKDLKDSGINIRKAAQYSGVFTEVFKEEHKWRDNDKGRMFSFVHLSIQEYLAALYVVMSLINNNKNVLSEPELTLDSLWMICKRKCITEVHEIAIDKALKSSNGHLDLFLRFLLGLSLQTNQDLLKRLLKMTKGFSQTNHKTIQSIKERIRENTSPERSINLFYCLNELRDDSLEEEIQQYLSSGRLSTKNLSPALWSALVFILLSSEEALEVFDLKKYSASEEGLLRLLPVVKASNKSLLSGCKLSENSCEALASVLSSQSSKLTELDLSDNDLHDSGVKLLSAGLESPHCVLQTLKLSGCMITKEGCASLASALKSNPSHLRELDLSYNHPGKSGGKLLNAGLKNPDWRLETLNLDHGGEQRLKTGLKKYFCELTLDQNTAHRNLQLSDNSTKATTIEEEQRRCHDPNRFDCWLQVMCGTGLTGRCYWEVEWEGKVYIAVTYEGIRRKGEGADGCLGANDQSWMLLCDDDGSYSVRHEDRSTPIRPPPSLASNRVAVFLDYCAGTLTFSKVTSDTLIPLHTFHSTFTEPLYPAFGFGFGNGFGSFGSSVSLCELEDSASCC</sequence>
<comment type="caution">
    <text evidence="10">The sequence shown here is derived from an EMBL/GenBank/DDBJ whole genome shotgun (WGS) entry which is preliminary data.</text>
</comment>
<dbReference type="Pfam" id="PF00622">
    <property type="entry name" value="SPRY"/>
    <property type="match status" value="1"/>
</dbReference>
<dbReference type="Gene3D" id="2.60.120.920">
    <property type="match status" value="1"/>
</dbReference>
<reference evidence="10 11" key="1">
    <citation type="submission" date="2019-06" db="EMBL/GenBank/DDBJ databases">
        <title>A chromosome-scale genome assembly of the European perch, Perca fluviatilis.</title>
        <authorList>
            <person name="Roques C."/>
            <person name="Zahm M."/>
            <person name="Cabau C."/>
            <person name="Klopp C."/>
            <person name="Bouchez O."/>
            <person name="Donnadieu C."/>
            <person name="Kuhl H."/>
            <person name="Gislard M."/>
            <person name="Guendouz S."/>
            <person name="Journot L."/>
            <person name="Haffray P."/>
            <person name="Bestin A."/>
            <person name="Morvezen R."/>
            <person name="Feron R."/>
            <person name="Wen M."/>
            <person name="Jouanno E."/>
            <person name="Herpin A."/>
            <person name="Schartl M."/>
            <person name="Postlethwait J."/>
            <person name="Schaerlinger B."/>
            <person name="Chardard D."/>
            <person name="Lecocq T."/>
            <person name="Poncet C."/>
            <person name="Jaffrelo L."/>
            <person name="Lampietro C."/>
            <person name="Guiguen Y."/>
        </authorList>
    </citation>
    <scope>NUCLEOTIDE SEQUENCE [LARGE SCALE GENOMIC DNA]</scope>
    <source>
        <tissue evidence="10">Blood</tissue>
    </source>
</reference>
<dbReference type="SMART" id="SM01289">
    <property type="entry name" value="PYRIN"/>
    <property type="match status" value="1"/>
</dbReference>
<keyword evidence="3" id="KW-0433">Leucine-rich repeat</keyword>
<dbReference type="Pfam" id="PF17779">
    <property type="entry name" value="WHD_NOD2"/>
    <property type="match status" value="1"/>
</dbReference>
<dbReference type="Pfam" id="PF14484">
    <property type="entry name" value="FISNA"/>
    <property type="match status" value="1"/>
</dbReference>
<protein>
    <recommendedName>
        <fullName evidence="12">B30.2/SPRY domain-containing protein</fullName>
    </recommendedName>
</protein>
<dbReference type="Pfam" id="PF13765">
    <property type="entry name" value="PRY"/>
    <property type="match status" value="1"/>
</dbReference>
<evidence type="ECO:0000259" key="9">
    <source>
        <dbReference type="PROSITE" id="PS50837"/>
    </source>
</evidence>
<organism evidence="10 11">
    <name type="scientific">Perca fluviatilis</name>
    <name type="common">European perch</name>
    <dbReference type="NCBI Taxonomy" id="8168"/>
    <lineage>
        <taxon>Eukaryota</taxon>
        <taxon>Metazoa</taxon>
        <taxon>Chordata</taxon>
        <taxon>Craniata</taxon>
        <taxon>Vertebrata</taxon>
        <taxon>Euteleostomi</taxon>
        <taxon>Actinopterygii</taxon>
        <taxon>Neopterygii</taxon>
        <taxon>Teleostei</taxon>
        <taxon>Neoteleostei</taxon>
        <taxon>Acanthomorphata</taxon>
        <taxon>Eupercaria</taxon>
        <taxon>Perciformes</taxon>
        <taxon>Percoidei</taxon>
        <taxon>Percidae</taxon>
        <taxon>Percinae</taxon>
        <taxon>Perca</taxon>
    </lineage>
</organism>
<dbReference type="PROSITE" id="PS50824">
    <property type="entry name" value="DAPIN"/>
    <property type="match status" value="1"/>
</dbReference>
<dbReference type="OrthoDB" id="120976at2759"/>
<dbReference type="InterPro" id="IPR011029">
    <property type="entry name" value="DEATH-like_dom_sf"/>
</dbReference>
<dbReference type="PRINTS" id="PR01407">
    <property type="entry name" value="BUTYPHLNCDUF"/>
</dbReference>
<dbReference type="InterPro" id="IPR001611">
    <property type="entry name" value="Leu-rich_rpt"/>
</dbReference>
<dbReference type="SUPFAM" id="SSF52047">
    <property type="entry name" value="RNI-like"/>
    <property type="match status" value="1"/>
</dbReference>
<evidence type="ECO:0000313" key="11">
    <source>
        <dbReference type="Proteomes" id="UP000465112"/>
    </source>
</evidence>
<evidence type="ECO:0000313" key="10">
    <source>
        <dbReference type="EMBL" id="KAF1372150.1"/>
    </source>
</evidence>
<dbReference type="EMBL" id="VHII01000023">
    <property type="protein sequence ID" value="KAF1372150.1"/>
    <property type="molecule type" value="Genomic_DNA"/>
</dbReference>
<dbReference type="InterPro" id="IPR027417">
    <property type="entry name" value="P-loop_NTPase"/>
</dbReference>
<keyword evidence="6" id="KW-0067">ATP-binding</keyword>
<evidence type="ECO:0000256" key="2">
    <source>
        <dbReference type="ARBA" id="ARBA00022490"/>
    </source>
</evidence>
<feature type="domain" description="B30.2/SPRY" evidence="7">
    <location>
        <begin position="862"/>
        <end position="1058"/>
    </location>
</feature>
<dbReference type="Pfam" id="PF17776">
    <property type="entry name" value="NLRC4_HD2"/>
    <property type="match status" value="1"/>
</dbReference>
<proteinExistence type="predicted"/>
<dbReference type="InterPro" id="IPR004020">
    <property type="entry name" value="DAPIN"/>
</dbReference>
<dbReference type="GO" id="GO:0005524">
    <property type="term" value="F:ATP binding"/>
    <property type="evidence" value="ECO:0007669"/>
    <property type="project" value="UniProtKB-KW"/>
</dbReference>
<dbReference type="InterPro" id="IPR003877">
    <property type="entry name" value="SPRY_dom"/>
</dbReference>
<keyword evidence="5" id="KW-0547">Nucleotide-binding</keyword>
<dbReference type="InterPro" id="IPR032675">
    <property type="entry name" value="LRR_dom_sf"/>
</dbReference>
<dbReference type="InterPro" id="IPR006574">
    <property type="entry name" value="PRY"/>
</dbReference>
<dbReference type="InterPro" id="IPR001870">
    <property type="entry name" value="B30.2/SPRY"/>
</dbReference>
<feature type="domain" description="NACHT" evidence="9">
    <location>
        <begin position="222"/>
        <end position="376"/>
    </location>
</feature>
<evidence type="ECO:0000256" key="4">
    <source>
        <dbReference type="ARBA" id="ARBA00022737"/>
    </source>
</evidence>
<dbReference type="Gene3D" id="1.10.533.10">
    <property type="entry name" value="Death Domain, Fas"/>
    <property type="match status" value="1"/>
</dbReference>
<gene>
    <name evidence="10" type="ORF">PFLUV_G00262200</name>
</gene>
<dbReference type="PROSITE" id="PS50837">
    <property type="entry name" value="NACHT"/>
    <property type="match status" value="1"/>
</dbReference>
<dbReference type="SUPFAM" id="SSF47986">
    <property type="entry name" value="DEATH domain"/>
    <property type="match status" value="1"/>
</dbReference>
<dbReference type="InterPro" id="IPR003879">
    <property type="entry name" value="Butyrophylin_SPRY"/>
</dbReference>
<evidence type="ECO:0008006" key="12">
    <source>
        <dbReference type="Google" id="ProtNLM"/>
    </source>
</evidence>
<evidence type="ECO:0000256" key="6">
    <source>
        <dbReference type="ARBA" id="ARBA00022840"/>
    </source>
</evidence>
<dbReference type="GO" id="GO:0005737">
    <property type="term" value="C:cytoplasm"/>
    <property type="evidence" value="ECO:0007669"/>
    <property type="project" value="UniProtKB-SubCell"/>
</dbReference>
<dbReference type="SUPFAM" id="SSF49899">
    <property type="entry name" value="Concanavalin A-like lectins/glucanases"/>
    <property type="match status" value="1"/>
</dbReference>
<dbReference type="InterPro" id="IPR013320">
    <property type="entry name" value="ConA-like_dom_sf"/>
</dbReference>
<evidence type="ECO:0000259" key="8">
    <source>
        <dbReference type="PROSITE" id="PS50824"/>
    </source>
</evidence>
<dbReference type="AlphaFoldDB" id="A0A6A5DXF5"/>
<keyword evidence="2" id="KW-0963">Cytoplasm</keyword>
<feature type="domain" description="Pyrin" evidence="8">
    <location>
        <begin position="1"/>
        <end position="88"/>
    </location>
</feature>
<accession>A0A6A5DXF5</accession>
<comment type="subcellular location">
    <subcellularLocation>
        <location evidence="1">Cytoplasm</location>
    </subcellularLocation>
</comment>
<dbReference type="InterPro" id="IPR041075">
    <property type="entry name" value="NOD1/2_WH"/>
</dbReference>
<dbReference type="PANTHER" id="PTHR24106">
    <property type="entry name" value="NACHT, LRR AND CARD DOMAINS-CONTAINING"/>
    <property type="match status" value="1"/>
</dbReference>
<dbReference type="Pfam" id="PF13516">
    <property type="entry name" value="LRR_6"/>
    <property type="match status" value="3"/>
</dbReference>
<dbReference type="InterPro" id="IPR041267">
    <property type="entry name" value="NLRP_HD2"/>
</dbReference>
<dbReference type="PROSITE" id="PS50188">
    <property type="entry name" value="B302_SPRY"/>
    <property type="match status" value="1"/>
</dbReference>
<dbReference type="Proteomes" id="UP000465112">
    <property type="component" value="Chromosome 23"/>
</dbReference>
<dbReference type="Gene3D" id="3.80.10.10">
    <property type="entry name" value="Ribonuclease Inhibitor"/>
    <property type="match status" value="1"/>
</dbReference>
<evidence type="ECO:0000256" key="1">
    <source>
        <dbReference type="ARBA" id="ARBA00004496"/>
    </source>
</evidence>
<dbReference type="InterPro" id="IPR007111">
    <property type="entry name" value="NACHT_NTPase"/>
</dbReference>
<dbReference type="Pfam" id="PF02758">
    <property type="entry name" value="PYRIN"/>
    <property type="match status" value="1"/>
</dbReference>
<dbReference type="SMART" id="SM00368">
    <property type="entry name" value="LRR_RI"/>
    <property type="match status" value="4"/>
</dbReference>
<evidence type="ECO:0000256" key="3">
    <source>
        <dbReference type="ARBA" id="ARBA00022614"/>
    </source>
</evidence>
<dbReference type="InterPro" id="IPR043136">
    <property type="entry name" value="B30.2/SPRY_sf"/>
</dbReference>
<evidence type="ECO:0000256" key="5">
    <source>
        <dbReference type="ARBA" id="ARBA00022741"/>
    </source>
</evidence>
<dbReference type="CDD" id="cd16040">
    <property type="entry name" value="SPRY_PRY_SNTX"/>
    <property type="match status" value="1"/>
</dbReference>
<dbReference type="InterPro" id="IPR029495">
    <property type="entry name" value="NACHT-assoc"/>
</dbReference>
<dbReference type="SMART" id="SM00589">
    <property type="entry name" value="PRY"/>
    <property type="match status" value="1"/>
</dbReference>
<name>A0A6A5DXF5_PERFL</name>
<dbReference type="SMART" id="SM00449">
    <property type="entry name" value="SPRY"/>
    <property type="match status" value="1"/>
</dbReference>
<keyword evidence="4" id="KW-0677">Repeat</keyword>
<evidence type="ECO:0000259" key="7">
    <source>
        <dbReference type="PROSITE" id="PS50188"/>
    </source>
</evidence>